<accession>E9DHL6</accession>
<dbReference type="AlphaFoldDB" id="E9DHL6"/>
<reference evidence="2" key="2">
    <citation type="submission" date="2010-03" db="EMBL/GenBank/DDBJ databases">
        <title>The genome sequence of Coccidioides posadasii strain Silveira.</title>
        <authorList>
            <consortium name="The Broad Institute Genome Sequencing Center for Infectious Disease"/>
            <person name="Neafsey D."/>
            <person name="Orbach M."/>
            <person name="Henn M.R."/>
            <person name="Cole G.T."/>
            <person name="Galgiani J."/>
            <person name="Gardner M.J."/>
            <person name="Kirkland T.N."/>
            <person name="Taylor J.W."/>
            <person name="Young S.K."/>
            <person name="Zeng Q."/>
            <person name="Koehrsen M."/>
            <person name="Alvarado L."/>
            <person name="Berlin A."/>
            <person name="Borenstein D."/>
            <person name="Chapman S.B."/>
            <person name="Chen Z."/>
            <person name="Engels R."/>
            <person name="Freedman E."/>
            <person name="Gellesch M."/>
            <person name="Goldberg J."/>
            <person name="Griggs A."/>
            <person name="Gujja S."/>
            <person name="Heilman E."/>
            <person name="Heiman D."/>
            <person name="Howarth C."/>
            <person name="Jen D."/>
            <person name="Larson L."/>
            <person name="Mehta T."/>
            <person name="Neiman D."/>
            <person name="Park D."/>
            <person name="Pearson M."/>
            <person name="Richards J."/>
            <person name="Roberts A."/>
            <person name="Saif S."/>
            <person name="Shea T."/>
            <person name="Shenoy N."/>
            <person name="Sisk P."/>
            <person name="Stolte C."/>
            <person name="Sykes S."/>
            <person name="Walk T."/>
            <person name="White J."/>
            <person name="Yandava C."/>
            <person name="Haas B."/>
            <person name="Nusbaum C."/>
            <person name="Birren B."/>
        </authorList>
    </citation>
    <scope>NUCLEOTIDE SEQUENCE [LARGE SCALE GENOMIC DNA]</scope>
    <source>
        <strain evidence="2">RMSCC 757 / Silveira</strain>
    </source>
</reference>
<dbReference type="STRING" id="443226.E9DHL6"/>
<dbReference type="HOGENOM" id="CLU_2468904_0_0_1"/>
<dbReference type="Proteomes" id="UP000002497">
    <property type="component" value="Unassembled WGS sequence"/>
</dbReference>
<sequence length="88" mass="10039">MLSVAVIYLVIADHMGDDVESNVVDEILEADFQKACDVALANGLDLEQVYKYQDPEFFIEHGVKIRISRRSVNDISTWAKEYELSDED</sequence>
<name>E9DHL6_COCPS</name>
<gene>
    <name evidence="1" type="ORF">CPSG_09315</name>
</gene>
<organism evidence="2">
    <name type="scientific">Coccidioides posadasii (strain RMSCC 757 / Silveira)</name>
    <name type="common">Valley fever fungus</name>
    <dbReference type="NCBI Taxonomy" id="443226"/>
    <lineage>
        <taxon>Eukaryota</taxon>
        <taxon>Fungi</taxon>
        <taxon>Dikarya</taxon>
        <taxon>Ascomycota</taxon>
        <taxon>Pezizomycotina</taxon>
        <taxon>Eurotiomycetes</taxon>
        <taxon>Eurotiomycetidae</taxon>
        <taxon>Onygenales</taxon>
        <taxon>Onygenaceae</taxon>
        <taxon>Coccidioides</taxon>
    </lineage>
</organism>
<dbReference type="OMA" id="TWAKEYE"/>
<protein>
    <submittedName>
        <fullName evidence="1">Predicted protein</fullName>
    </submittedName>
</protein>
<reference evidence="2" key="1">
    <citation type="journal article" date="2010" name="Genome Res.">
        <title>Population genomic sequencing of Coccidioides fungi reveals recent hybridization and transposon control.</title>
        <authorList>
            <person name="Neafsey D.E."/>
            <person name="Barker B.M."/>
            <person name="Sharpton T.J."/>
            <person name="Stajich J.E."/>
            <person name="Park D.J."/>
            <person name="Whiston E."/>
            <person name="Hung C.-Y."/>
            <person name="McMahan C."/>
            <person name="White J."/>
            <person name="Sykes S."/>
            <person name="Heiman D."/>
            <person name="Young S."/>
            <person name="Zeng Q."/>
            <person name="Abouelleil A."/>
            <person name="Aftuck L."/>
            <person name="Bessette D."/>
            <person name="Brown A."/>
            <person name="FitzGerald M."/>
            <person name="Lui A."/>
            <person name="Macdonald J.P."/>
            <person name="Priest M."/>
            <person name="Orbach M.J."/>
            <person name="Galgiani J.N."/>
            <person name="Kirkland T.N."/>
            <person name="Cole G.T."/>
            <person name="Birren B.W."/>
            <person name="Henn M.R."/>
            <person name="Taylor J.W."/>
            <person name="Rounsley S.D."/>
        </authorList>
    </citation>
    <scope>NUCLEOTIDE SEQUENCE [LARGE SCALE GENOMIC DNA]</scope>
    <source>
        <strain evidence="2">RMSCC 757 / Silveira</strain>
    </source>
</reference>
<evidence type="ECO:0000313" key="1">
    <source>
        <dbReference type="EMBL" id="EFW13948.1"/>
    </source>
</evidence>
<keyword evidence="2" id="KW-1185">Reference proteome</keyword>
<proteinExistence type="predicted"/>
<dbReference type="EMBL" id="GL636509">
    <property type="protein sequence ID" value="EFW13948.1"/>
    <property type="molecule type" value="Genomic_DNA"/>
</dbReference>
<dbReference type="VEuPathDB" id="FungiDB:CPSG_09315"/>
<evidence type="ECO:0000313" key="2">
    <source>
        <dbReference type="Proteomes" id="UP000002497"/>
    </source>
</evidence>